<evidence type="ECO:0000313" key="2">
    <source>
        <dbReference type="Proteomes" id="UP001175227"/>
    </source>
</evidence>
<gene>
    <name evidence="1" type="ORF">IW261DRAFT_1027104</name>
</gene>
<accession>A0AA39PDL9</accession>
<proteinExistence type="predicted"/>
<dbReference type="InterPro" id="IPR011989">
    <property type="entry name" value="ARM-like"/>
</dbReference>
<name>A0AA39PDL9_9AGAR</name>
<dbReference type="InterPro" id="IPR016024">
    <property type="entry name" value="ARM-type_fold"/>
</dbReference>
<evidence type="ECO:0000313" key="1">
    <source>
        <dbReference type="EMBL" id="KAK0482313.1"/>
    </source>
</evidence>
<dbReference type="Proteomes" id="UP001175227">
    <property type="component" value="Unassembled WGS sequence"/>
</dbReference>
<organism evidence="1 2">
    <name type="scientific">Armillaria novae-zelandiae</name>
    <dbReference type="NCBI Taxonomy" id="153914"/>
    <lineage>
        <taxon>Eukaryota</taxon>
        <taxon>Fungi</taxon>
        <taxon>Dikarya</taxon>
        <taxon>Basidiomycota</taxon>
        <taxon>Agaricomycotina</taxon>
        <taxon>Agaricomycetes</taxon>
        <taxon>Agaricomycetidae</taxon>
        <taxon>Agaricales</taxon>
        <taxon>Marasmiineae</taxon>
        <taxon>Physalacriaceae</taxon>
        <taxon>Armillaria</taxon>
    </lineage>
</organism>
<comment type="caution">
    <text evidence="1">The sequence shown here is derived from an EMBL/GenBank/DDBJ whole genome shotgun (WGS) entry which is preliminary data.</text>
</comment>
<sequence>MVVTYINYSLHVPSPELRNMSSEILAALSFLSPDDHKTALSALSDYHVAYDETFRFEGLLNSLQLPSGDGEFSDDIASYLMDMDDEETKQIWNPRAVVMSLVNALP</sequence>
<reference evidence="1" key="1">
    <citation type="submission" date="2023-06" db="EMBL/GenBank/DDBJ databases">
        <authorList>
            <consortium name="Lawrence Berkeley National Laboratory"/>
            <person name="Ahrendt S."/>
            <person name="Sahu N."/>
            <person name="Indic B."/>
            <person name="Wong-Bajracharya J."/>
            <person name="Merenyi Z."/>
            <person name="Ke H.-M."/>
            <person name="Monk M."/>
            <person name="Kocsube S."/>
            <person name="Drula E."/>
            <person name="Lipzen A."/>
            <person name="Balint B."/>
            <person name="Henrissat B."/>
            <person name="Andreopoulos B."/>
            <person name="Martin F.M."/>
            <person name="Harder C.B."/>
            <person name="Rigling D."/>
            <person name="Ford K.L."/>
            <person name="Foster G.D."/>
            <person name="Pangilinan J."/>
            <person name="Papanicolaou A."/>
            <person name="Barry K."/>
            <person name="LaButti K."/>
            <person name="Viragh M."/>
            <person name="Koriabine M."/>
            <person name="Yan M."/>
            <person name="Riley R."/>
            <person name="Champramary S."/>
            <person name="Plett K.L."/>
            <person name="Tsai I.J."/>
            <person name="Slot J."/>
            <person name="Sipos G."/>
            <person name="Plett J."/>
            <person name="Nagy L.G."/>
            <person name="Grigoriev I.V."/>
        </authorList>
    </citation>
    <scope>NUCLEOTIDE SEQUENCE</scope>
    <source>
        <strain evidence="1">ICMP 16352</strain>
    </source>
</reference>
<dbReference type="Gene3D" id="1.25.10.10">
    <property type="entry name" value="Leucine-rich Repeat Variant"/>
    <property type="match status" value="1"/>
</dbReference>
<dbReference type="EMBL" id="JAUEPR010000007">
    <property type="protein sequence ID" value="KAK0482313.1"/>
    <property type="molecule type" value="Genomic_DNA"/>
</dbReference>
<protein>
    <submittedName>
        <fullName evidence="1">Uncharacterized protein</fullName>
    </submittedName>
</protein>
<dbReference type="SUPFAM" id="SSF48371">
    <property type="entry name" value="ARM repeat"/>
    <property type="match status" value="1"/>
</dbReference>
<dbReference type="AlphaFoldDB" id="A0AA39PDL9"/>
<keyword evidence="2" id="KW-1185">Reference proteome</keyword>